<dbReference type="Pfam" id="PF00147">
    <property type="entry name" value="Fibrinogen_C"/>
    <property type="match status" value="1"/>
</dbReference>
<keyword evidence="3" id="KW-1185">Reference proteome</keyword>
<dbReference type="InterPro" id="IPR002181">
    <property type="entry name" value="Fibrinogen_a/b/g_C_dom"/>
</dbReference>
<dbReference type="InterPro" id="IPR036056">
    <property type="entry name" value="Fibrinogen-like_C"/>
</dbReference>
<dbReference type="PROSITE" id="PS51406">
    <property type="entry name" value="FIBRINOGEN_C_2"/>
    <property type="match status" value="1"/>
</dbReference>
<sequence>MSIDGGGWTVLQRRVNGSVSFEHNWEEYKNGFGILEHELWLGNNKMHYITNRKNYELRMDMINLDEDAYFAKYSLFRIKDENFKFQLEIGTYDSASTASYDAMDYHRDQFFSTPDMDNDAHSGNCAANYRAGWWYKSCNHFDFNAYDFRSCSGYHHYWYNLPGSNCLMYTDIKIRPV</sequence>
<dbReference type="SMART" id="SM00186">
    <property type="entry name" value="FBG"/>
    <property type="match status" value="1"/>
</dbReference>
<organism evidence="2 3">
    <name type="scientific">Holothuria leucospilota</name>
    <name type="common">Black long sea cucumber</name>
    <name type="synonym">Mertensiothuria leucospilota</name>
    <dbReference type="NCBI Taxonomy" id="206669"/>
    <lineage>
        <taxon>Eukaryota</taxon>
        <taxon>Metazoa</taxon>
        <taxon>Echinodermata</taxon>
        <taxon>Eleutherozoa</taxon>
        <taxon>Echinozoa</taxon>
        <taxon>Holothuroidea</taxon>
        <taxon>Aspidochirotacea</taxon>
        <taxon>Aspidochirotida</taxon>
        <taxon>Holothuriidae</taxon>
        <taxon>Holothuria</taxon>
    </lineage>
</organism>
<dbReference type="PANTHER" id="PTHR19143">
    <property type="entry name" value="FIBRINOGEN/TENASCIN/ANGIOPOEITIN"/>
    <property type="match status" value="1"/>
</dbReference>
<dbReference type="SUPFAM" id="SSF56496">
    <property type="entry name" value="Fibrinogen C-terminal domain-like"/>
    <property type="match status" value="1"/>
</dbReference>
<dbReference type="Gene3D" id="3.90.215.10">
    <property type="entry name" value="Gamma Fibrinogen, chain A, domain 1"/>
    <property type="match status" value="1"/>
</dbReference>
<name>A0A9Q0YBL9_HOLLE</name>
<protein>
    <submittedName>
        <fullName evidence="2">Tenascin-R</fullName>
    </submittedName>
</protein>
<feature type="domain" description="Fibrinogen C-terminal" evidence="1">
    <location>
        <begin position="1"/>
        <end position="177"/>
    </location>
</feature>
<dbReference type="PANTHER" id="PTHR19143:SF458">
    <property type="entry name" value="FIBRINOGEN C-TERMINAL DOMAIN-CONTAINING PROTEIN-RELATED"/>
    <property type="match status" value="1"/>
</dbReference>
<dbReference type="GO" id="GO:0005615">
    <property type="term" value="C:extracellular space"/>
    <property type="evidence" value="ECO:0007669"/>
    <property type="project" value="TreeGrafter"/>
</dbReference>
<dbReference type="AlphaFoldDB" id="A0A9Q0YBL9"/>
<evidence type="ECO:0000259" key="1">
    <source>
        <dbReference type="PROSITE" id="PS51406"/>
    </source>
</evidence>
<comment type="caution">
    <text evidence="2">The sequence shown here is derived from an EMBL/GenBank/DDBJ whole genome shotgun (WGS) entry which is preliminary data.</text>
</comment>
<accession>A0A9Q0YBL9</accession>
<dbReference type="Proteomes" id="UP001152320">
    <property type="component" value="Chromosome 23"/>
</dbReference>
<gene>
    <name evidence="2" type="ORF">HOLleu_41502</name>
</gene>
<evidence type="ECO:0000313" key="2">
    <source>
        <dbReference type="EMBL" id="KAJ8019777.1"/>
    </source>
</evidence>
<evidence type="ECO:0000313" key="3">
    <source>
        <dbReference type="Proteomes" id="UP001152320"/>
    </source>
</evidence>
<dbReference type="OrthoDB" id="6145874at2759"/>
<dbReference type="InterPro" id="IPR050373">
    <property type="entry name" value="Fibrinogen_C-term_domain"/>
</dbReference>
<reference evidence="2" key="1">
    <citation type="submission" date="2021-10" db="EMBL/GenBank/DDBJ databases">
        <title>Tropical sea cucumber genome reveals ecological adaptation and Cuvierian tubules defense mechanism.</title>
        <authorList>
            <person name="Chen T."/>
        </authorList>
    </citation>
    <scope>NUCLEOTIDE SEQUENCE</scope>
    <source>
        <strain evidence="2">Nanhai2018</strain>
        <tissue evidence="2">Muscle</tissue>
    </source>
</reference>
<proteinExistence type="predicted"/>
<dbReference type="EMBL" id="JAIZAY010000023">
    <property type="protein sequence ID" value="KAJ8019777.1"/>
    <property type="molecule type" value="Genomic_DNA"/>
</dbReference>
<dbReference type="InterPro" id="IPR014716">
    <property type="entry name" value="Fibrinogen_a/b/g_C_1"/>
</dbReference>